<accession>A0A9P7ZC82</accession>
<dbReference type="PROSITE" id="PS00108">
    <property type="entry name" value="PROTEIN_KINASE_ST"/>
    <property type="match status" value="1"/>
</dbReference>
<keyword evidence="2" id="KW-0808">Transferase</keyword>
<protein>
    <submittedName>
        <fullName evidence="2">Kinase-like domain-containing protein</fullName>
    </submittedName>
</protein>
<dbReference type="Gene3D" id="3.30.200.20">
    <property type="entry name" value="Phosphorylase Kinase, domain 1"/>
    <property type="match status" value="1"/>
</dbReference>
<comment type="caution">
    <text evidence="2">The sequence shown here is derived from an EMBL/GenBank/DDBJ whole genome shotgun (WGS) entry which is preliminary data.</text>
</comment>
<gene>
    <name evidence="2" type="ORF">BJ878DRAFT_531275</name>
</gene>
<reference evidence="2" key="1">
    <citation type="journal article" date="2021" name="IMA Fungus">
        <title>Genomic characterization of three marine fungi, including Emericellopsis atlantica sp. nov. with signatures of a generalist lifestyle and marine biomass degradation.</title>
        <authorList>
            <person name="Hagestad O.C."/>
            <person name="Hou L."/>
            <person name="Andersen J.H."/>
            <person name="Hansen E.H."/>
            <person name="Altermark B."/>
            <person name="Li C."/>
            <person name="Kuhnert E."/>
            <person name="Cox R.J."/>
            <person name="Crous P.W."/>
            <person name="Spatafora J.W."/>
            <person name="Lail K."/>
            <person name="Amirebrahimi M."/>
            <person name="Lipzen A."/>
            <person name="Pangilinan J."/>
            <person name="Andreopoulos W."/>
            <person name="Hayes R.D."/>
            <person name="Ng V."/>
            <person name="Grigoriev I.V."/>
            <person name="Jackson S.A."/>
            <person name="Sutton T.D.S."/>
            <person name="Dobson A.D.W."/>
            <person name="Rama T."/>
        </authorList>
    </citation>
    <scope>NUCLEOTIDE SEQUENCE</scope>
    <source>
        <strain evidence="2">TRa3180A</strain>
    </source>
</reference>
<dbReference type="EMBL" id="MU253737">
    <property type="protein sequence ID" value="KAG9249236.1"/>
    <property type="molecule type" value="Genomic_DNA"/>
</dbReference>
<dbReference type="SUPFAM" id="SSF56112">
    <property type="entry name" value="Protein kinase-like (PK-like)"/>
    <property type="match status" value="1"/>
</dbReference>
<sequence length="309" mass="34897">MARAYLKPRLPALKLPVVSINIGYGQRNSTYFLDDAGGTRYILRKRPSGTIISPVAHQVDREFRVLEALGKTDFPVPKVYCLCEDEGLIGTSFYVMQFIKGRILTDPTLAELPPPRPWFSAIETIAKLHRIDPVAIGLEAFGKQTNFYERQCSTFSRIEAQQTAVRDKDTGALLGCAHARYDDMVGFVRRNLPRDRSGIVHGDYKFDNIILHPSEPTVSAVLDWELSTLGNPLMDIVYLLSPYWFNPDPAYAPPNHNAHAMPSEKELLDRYTKLAGYDPINERWHVAQMFHLIRGGTISHEIQARTITG</sequence>
<name>A0A9P7ZC82_9HELO</name>
<feature type="domain" description="Aminoglycoside phosphotransferase" evidence="1">
    <location>
        <begin position="23"/>
        <end position="251"/>
    </location>
</feature>
<proteinExistence type="predicted"/>
<dbReference type="InterPro" id="IPR008271">
    <property type="entry name" value="Ser/Thr_kinase_AS"/>
</dbReference>
<dbReference type="Proteomes" id="UP000887226">
    <property type="component" value="Unassembled WGS sequence"/>
</dbReference>
<dbReference type="OrthoDB" id="191037at2759"/>
<dbReference type="InterPro" id="IPR002575">
    <property type="entry name" value="Aminoglycoside_PTrfase"/>
</dbReference>
<evidence type="ECO:0000313" key="3">
    <source>
        <dbReference type="Proteomes" id="UP000887226"/>
    </source>
</evidence>
<dbReference type="InterPro" id="IPR011009">
    <property type="entry name" value="Kinase-like_dom_sf"/>
</dbReference>
<dbReference type="Gene3D" id="3.90.1200.10">
    <property type="match status" value="1"/>
</dbReference>
<evidence type="ECO:0000313" key="2">
    <source>
        <dbReference type="EMBL" id="KAG9249236.1"/>
    </source>
</evidence>
<dbReference type="CDD" id="cd05154">
    <property type="entry name" value="ACAD10_11_N-like"/>
    <property type="match status" value="1"/>
</dbReference>
<keyword evidence="3" id="KW-1185">Reference proteome</keyword>
<dbReference type="Pfam" id="PF01636">
    <property type="entry name" value="APH"/>
    <property type="match status" value="1"/>
</dbReference>
<dbReference type="PANTHER" id="PTHR47829:SF1">
    <property type="entry name" value="HAD FAMILY PHOSPHATASE"/>
    <property type="match status" value="1"/>
</dbReference>
<dbReference type="InterPro" id="IPR052898">
    <property type="entry name" value="ACAD10-like"/>
</dbReference>
<dbReference type="InterPro" id="IPR041726">
    <property type="entry name" value="ACAD10_11_N"/>
</dbReference>
<organism evidence="2 3">
    <name type="scientific">Calycina marina</name>
    <dbReference type="NCBI Taxonomy" id="1763456"/>
    <lineage>
        <taxon>Eukaryota</taxon>
        <taxon>Fungi</taxon>
        <taxon>Dikarya</taxon>
        <taxon>Ascomycota</taxon>
        <taxon>Pezizomycotina</taxon>
        <taxon>Leotiomycetes</taxon>
        <taxon>Helotiales</taxon>
        <taxon>Pezizellaceae</taxon>
        <taxon>Calycina</taxon>
    </lineage>
</organism>
<evidence type="ECO:0000259" key="1">
    <source>
        <dbReference type="Pfam" id="PF01636"/>
    </source>
</evidence>
<dbReference type="PANTHER" id="PTHR47829">
    <property type="entry name" value="HYDROLASE, PUTATIVE (AFU_ORTHOLOGUE AFUA_1G12880)-RELATED"/>
    <property type="match status" value="1"/>
</dbReference>
<keyword evidence="2" id="KW-0418">Kinase</keyword>
<dbReference type="AlphaFoldDB" id="A0A9P7ZC82"/>
<dbReference type="GO" id="GO:0004672">
    <property type="term" value="F:protein kinase activity"/>
    <property type="evidence" value="ECO:0007669"/>
    <property type="project" value="InterPro"/>
</dbReference>